<feature type="region of interest" description="Disordered" evidence="3">
    <location>
        <begin position="1"/>
        <end position="27"/>
    </location>
</feature>
<sequence>MAAHLKRKHNMPQSPATSASSAATPSREPRLLQFFPSPLAKSSTRAKSITDALSFFLCKSIQPYSITANEGFKYLLEVLEPRYSIPDRKVFSDKLVPALYEKVKMDVVDSMSRAQRVSITVDGWTSCATDSYITVTAHYVTEEWDLQSHVLQTRVFNASHTGANLAALLQNVLREWNITDKNPALVTDNARNMVVAGAGADVTPHVRCVAHTLNLASQKALKMDRVSELLVKVRKVVTYFHKSPQAAEVLREIQSQLHLPNHKLIHDVCTRWNSSVDMLERFWEQQPALLNAMLSRRIRRGEGLAATAVNEDDMRLIQEIIKLMSPVKVATTLLSEEKSPTISMIAPIQAKLHKHFSEDNTDMPIIAEMKRRFRQDFFDRYVELQELLNSASALDPRFKDLTFLDDVDSRDLIFVKITAEVVKMNEKMKGIGALDEGGALDDGGALDEGGAAEGGGDRSPSIEERRGERNHGIKVSLVRSFNIEEDMDPNLPGSSSSNSTLPLPGPSTQTTEVWKTAAPSEAVRLFMEDLRRGGDHQPPLRLTLNAGDTDEERDGTLISFYKQRRDAAVGVGVMRNTLSTAISKLTSGFKKNMGNAGVTAIFEGQREHLVLNLCTAILESDLFAMAGRMVGHSSIHGGPSLSGLSPAVLDALTRGTKDIVTSKLCLEDCPEIEVRDTISLLLKEEWTEAESVRVADLCTEWYFPVPTKETNRLLLFQQLLSHAVLGRANAQIKQFRKGIKETGIWPLLTARPDVLPLLFPRETDVELTPQMVLKCIIWPEASIDSDDSEDEMSTTNINLISGFFRAFVKEASSDVLKGLMKFWTGWELPSPRLTFKVVRSRGHHHLPTASTCYERLRIPDHYKSGSALKLDSMLA</sequence>
<keyword evidence="1" id="KW-0808">Transferase</keyword>
<name>A0A6G0HE16_LARCR</name>
<dbReference type="SUPFAM" id="SSF140996">
    <property type="entry name" value="Hermes dimerisation domain"/>
    <property type="match status" value="1"/>
</dbReference>
<dbReference type="PANTHER" id="PTHR46481:SF4">
    <property type="entry name" value="ZINC FINGER BED DOMAIN-CONTAINING PROTEIN 4"/>
    <property type="match status" value="1"/>
</dbReference>
<proteinExistence type="predicted"/>
<feature type="compositionally biased region" description="Polar residues" evidence="3">
    <location>
        <begin position="492"/>
        <end position="513"/>
    </location>
</feature>
<dbReference type="InterPro" id="IPR035983">
    <property type="entry name" value="Hect_E3_ubiquitin_ligase"/>
</dbReference>
<dbReference type="Pfam" id="PF00632">
    <property type="entry name" value="HECT"/>
    <property type="match status" value="1"/>
</dbReference>
<comment type="caution">
    <text evidence="5">The sequence shown here is derived from an EMBL/GenBank/DDBJ whole genome shotgun (WGS) entry which is preliminary data.</text>
</comment>
<dbReference type="PANTHER" id="PTHR46481">
    <property type="entry name" value="ZINC FINGER BED DOMAIN-CONTAINING PROTEIN 4"/>
    <property type="match status" value="1"/>
</dbReference>
<feature type="region of interest" description="Disordered" evidence="3">
    <location>
        <begin position="485"/>
        <end position="514"/>
    </location>
</feature>
<dbReference type="InterPro" id="IPR012337">
    <property type="entry name" value="RNaseH-like_sf"/>
</dbReference>
<dbReference type="EMBL" id="REGW02000585">
    <property type="protein sequence ID" value="KAE8277478.1"/>
    <property type="molecule type" value="Genomic_DNA"/>
</dbReference>
<dbReference type="InterPro" id="IPR000569">
    <property type="entry name" value="HECT_dom"/>
</dbReference>
<dbReference type="GO" id="GO:0004842">
    <property type="term" value="F:ubiquitin-protein transferase activity"/>
    <property type="evidence" value="ECO:0007669"/>
    <property type="project" value="InterPro"/>
</dbReference>
<dbReference type="AlphaFoldDB" id="A0A6G0HE16"/>
<dbReference type="SUPFAM" id="SSF56204">
    <property type="entry name" value="Hect, E3 ligase catalytic domain"/>
    <property type="match status" value="1"/>
</dbReference>
<evidence type="ECO:0000256" key="1">
    <source>
        <dbReference type="ARBA" id="ARBA00022679"/>
    </source>
</evidence>
<feature type="compositionally biased region" description="Low complexity" evidence="3">
    <location>
        <begin position="14"/>
        <end position="26"/>
    </location>
</feature>
<dbReference type="InterPro" id="IPR052035">
    <property type="entry name" value="ZnF_BED_domain_contain"/>
</dbReference>
<evidence type="ECO:0000256" key="2">
    <source>
        <dbReference type="ARBA" id="ARBA00022786"/>
    </source>
</evidence>
<gene>
    <name evidence="5" type="ORF">D5F01_LYC24581</name>
</gene>
<organism evidence="5 6">
    <name type="scientific">Larimichthys crocea</name>
    <name type="common">Large yellow croaker</name>
    <name type="synonym">Pseudosciaena crocea</name>
    <dbReference type="NCBI Taxonomy" id="215358"/>
    <lineage>
        <taxon>Eukaryota</taxon>
        <taxon>Metazoa</taxon>
        <taxon>Chordata</taxon>
        <taxon>Craniata</taxon>
        <taxon>Vertebrata</taxon>
        <taxon>Euteleostomi</taxon>
        <taxon>Actinopterygii</taxon>
        <taxon>Neopterygii</taxon>
        <taxon>Teleostei</taxon>
        <taxon>Neoteleostei</taxon>
        <taxon>Acanthomorphata</taxon>
        <taxon>Eupercaria</taxon>
        <taxon>Sciaenidae</taxon>
        <taxon>Larimichthys</taxon>
    </lineage>
</organism>
<feature type="compositionally biased region" description="Basic residues" evidence="3">
    <location>
        <begin position="1"/>
        <end position="10"/>
    </location>
</feature>
<dbReference type="Proteomes" id="UP000424527">
    <property type="component" value="Unassembled WGS sequence"/>
</dbReference>
<keyword evidence="6" id="KW-1185">Reference proteome</keyword>
<evidence type="ECO:0000313" key="6">
    <source>
        <dbReference type="Proteomes" id="UP000424527"/>
    </source>
</evidence>
<feature type="region of interest" description="Disordered" evidence="3">
    <location>
        <begin position="434"/>
        <end position="469"/>
    </location>
</feature>
<evidence type="ECO:0000256" key="3">
    <source>
        <dbReference type="SAM" id="MobiDB-lite"/>
    </source>
</evidence>
<keyword evidence="2" id="KW-0833">Ubl conjugation pathway</keyword>
<evidence type="ECO:0000313" key="5">
    <source>
        <dbReference type="EMBL" id="KAE8277478.1"/>
    </source>
</evidence>
<evidence type="ECO:0000259" key="4">
    <source>
        <dbReference type="Pfam" id="PF00632"/>
    </source>
</evidence>
<protein>
    <recommendedName>
        <fullName evidence="4">HECT domain-containing protein</fullName>
    </recommendedName>
</protein>
<accession>A0A6G0HE16</accession>
<reference evidence="5 6" key="1">
    <citation type="submission" date="2019-07" db="EMBL/GenBank/DDBJ databases">
        <title>Chromosome genome assembly for large yellow croaker.</title>
        <authorList>
            <person name="Xiao S."/>
        </authorList>
    </citation>
    <scope>NUCLEOTIDE SEQUENCE [LARGE SCALE GENOMIC DNA]</scope>
    <source>
        <strain evidence="5">JMULYC20181020</strain>
        <tissue evidence="5">Muscle</tissue>
    </source>
</reference>
<feature type="compositionally biased region" description="Basic and acidic residues" evidence="3">
    <location>
        <begin position="460"/>
        <end position="469"/>
    </location>
</feature>
<feature type="domain" description="HECT" evidence="4">
    <location>
        <begin position="612"/>
        <end position="868"/>
    </location>
</feature>
<dbReference type="Gene3D" id="3.30.2410.10">
    <property type="entry name" value="Hect, E3 ligase catalytic domain"/>
    <property type="match status" value="1"/>
</dbReference>
<dbReference type="SUPFAM" id="SSF53098">
    <property type="entry name" value="Ribonuclease H-like"/>
    <property type="match status" value="1"/>
</dbReference>